<dbReference type="InterPro" id="IPR001242">
    <property type="entry name" value="Condensation_dom"/>
</dbReference>
<reference evidence="3 4" key="1">
    <citation type="submission" date="2024-09" db="EMBL/GenBank/DDBJ databases">
        <authorList>
            <person name="Sun Q."/>
            <person name="Mori K."/>
        </authorList>
    </citation>
    <scope>NUCLEOTIDE SEQUENCE [LARGE SCALE GENOMIC DNA]</scope>
    <source>
        <strain evidence="3 4">TBRC 0563</strain>
    </source>
</reference>
<feature type="region of interest" description="Disordered" evidence="1">
    <location>
        <begin position="14"/>
        <end position="43"/>
    </location>
</feature>
<gene>
    <name evidence="3" type="ORF">ACFFNX_44865</name>
</gene>
<feature type="domain" description="Condensation" evidence="2">
    <location>
        <begin position="39"/>
        <end position="476"/>
    </location>
</feature>
<dbReference type="InterPro" id="IPR023213">
    <property type="entry name" value="CAT-like_dom_sf"/>
</dbReference>
<organism evidence="3 4">
    <name type="scientific">Actinoallomurus acaciae</name>
    <dbReference type="NCBI Taxonomy" id="502577"/>
    <lineage>
        <taxon>Bacteria</taxon>
        <taxon>Bacillati</taxon>
        <taxon>Actinomycetota</taxon>
        <taxon>Actinomycetes</taxon>
        <taxon>Streptosporangiales</taxon>
        <taxon>Thermomonosporaceae</taxon>
        <taxon>Actinoallomurus</taxon>
    </lineage>
</organism>
<accession>A0ABV5YZ06</accession>
<dbReference type="RefSeq" id="WP_378212385.1">
    <property type="nucleotide sequence ID" value="NZ_JBHLZP010000682.1"/>
</dbReference>
<sequence>MSSEVIARRQELLRRRKQQANLSSDEGPAVRHEPGVPSPLSRPQRRMWTTYELDPGSVAYNVGVAVDLDGPLNSEALLAALEAVVARHDVLRSVFGTGEDGEPTQVAVAPGEGPAGRTDVETHDLRELPADRIEAETDAIARRTAELPFDLRTAAPLRVRLIRRAAAVHTLVVVVHHIAWDDASSGVFFGELMTAYRQITAGGRPDTARGPQYVDVAGAASGSTAEGRRFWRDELDPRPEPLELPLLHGHLERAGERGHEQSRVLRPGTAELVRSVAREHSASAFMVVLAGVAALVHRYTGAEDLLVGAPVVNRDVPGGDAVIGYLGNTIPLRVRVAPGDTGTELVNRMRETCLRAYAYADVELDEIVREAPGHDGGPLFDLVLSLRTSVLAPFADAGLTARRRPLFSGAARFALTLAVELGVDAVTVESNYPAAPQADPLVGAMLAHLDSVLHGLLIRPDRAVADLAVLDDAERAARTTGPVPERVPAPLVPELLASRAAERPDAVAVTFAGT</sequence>
<feature type="non-terminal residue" evidence="3">
    <location>
        <position position="514"/>
    </location>
</feature>
<name>A0ABV5YZ06_9ACTN</name>
<dbReference type="Proteomes" id="UP001589627">
    <property type="component" value="Unassembled WGS sequence"/>
</dbReference>
<evidence type="ECO:0000313" key="4">
    <source>
        <dbReference type="Proteomes" id="UP001589627"/>
    </source>
</evidence>
<evidence type="ECO:0000259" key="2">
    <source>
        <dbReference type="Pfam" id="PF00668"/>
    </source>
</evidence>
<proteinExistence type="predicted"/>
<evidence type="ECO:0000313" key="3">
    <source>
        <dbReference type="EMBL" id="MFB9839299.1"/>
    </source>
</evidence>
<dbReference type="Gene3D" id="3.30.559.30">
    <property type="entry name" value="Nonribosomal peptide synthetase, condensation domain"/>
    <property type="match status" value="1"/>
</dbReference>
<comment type="caution">
    <text evidence="3">The sequence shown here is derived from an EMBL/GenBank/DDBJ whole genome shotgun (WGS) entry which is preliminary data.</text>
</comment>
<evidence type="ECO:0000256" key="1">
    <source>
        <dbReference type="SAM" id="MobiDB-lite"/>
    </source>
</evidence>
<keyword evidence="4" id="KW-1185">Reference proteome</keyword>
<dbReference type="EMBL" id="JBHLZP010000682">
    <property type="protein sequence ID" value="MFB9839299.1"/>
    <property type="molecule type" value="Genomic_DNA"/>
</dbReference>
<dbReference type="Pfam" id="PF00668">
    <property type="entry name" value="Condensation"/>
    <property type="match status" value="1"/>
</dbReference>
<protein>
    <submittedName>
        <fullName evidence="3">Condensation domain-containing protein</fullName>
    </submittedName>
</protein>
<dbReference type="Gene3D" id="3.30.559.10">
    <property type="entry name" value="Chloramphenicol acetyltransferase-like domain"/>
    <property type="match status" value="1"/>
</dbReference>
<dbReference type="SUPFAM" id="SSF52777">
    <property type="entry name" value="CoA-dependent acyltransferases"/>
    <property type="match status" value="2"/>
</dbReference>
<dbReference type="PANTHER" id="PTHR45527">
    <property type="entry name" value="NONRIBOSOMAL PEPTIDE SYNTHETASE"/>
    <property type="match status" value="1"/>
</dbReference>
<dbReference type="PANTHER" id="PTHR45527:SF1">
    <property type="entry name" value="FATTY ACID SYNTHASE"/>
    <property type="match status" value="1"/>
</dbReference>